<dbReference type="OrthoDB" id="9796515at2"/>
<dbReference type="RefSeq" id="WP_062484522.1">
    <property type="nucleotide sequence ID" value="NZ_LN885086.1"/>
</dbReference>
<evidence type="ECO:0000313" key="2">
    <source>
        <dbReference type="Proteomes" id="UP000066284"/>
    </source>
</evidence>
<organism evidence="1 2">
    <name type="scientific">Candidatus Nitrospira inopinata</name>
    <dbReference type="NCBI Taxonomy" id="1715989"/>
    <lineage>
        <taxon>Bacteria</taxon>
        <taxon>Pseudomonadati</taxon>
        <taxon>Nitrospirota</taxon>
        <taxon>Nitrospiria</taxon>
        <taxon>Nitrospirales</taxon>
        <taxon>Nitrospiraceae</taxon>
        <taxon>Nitrospira</taxon>
    </lineage>
</organism>
<dbReference type="AlphaFoldDB" id="A0A0S4KT99"/>
<dbReference type="Proteomes" id="UP000066284">
    <property type="component" value="Chromosome 1"/>
</dbReference>
<protein>
    <recommendedName>
        <fullName evidence="3">PilZ domain-containing protein</fullName>
    </recommendedName>
</protein>
<evidence type="ECO:0008006" key="3">
    <source>
        <dbReference type="Google" id="ProtNLM"/>
    </source>
</evidence>
<dbReference type="EMBL" id="LN885086">
    <property type="protein sequence ID" value="CUQ66512.1"/>
    <property type="molecule type" value="Genomic_DNA"/>
</dbReference>
<dbReference type="KEGG" id="nio:NITINOP_1537"/>
<accession>A0A0S4KT99</accession>
<sequence length="145" mass="16122">MRLGTREIVRAGSYIPKTVSAQIADGVLAREGLDVFSPNRRKETRTAEQKVCEYEICTSIDEAGAVIEQGEAYSLNRSAHGILLLTGCFPQVGQILELRISESRWSRSVSLYNVQWTKPLPVDSCGRLCLVGCRLVFGPSRYWAV</sequence>
<gene>
    <name evidence="1" type="ORF">NITINOP_1537</name>
</gene>
<evidence type="ECO:0000313" key="1">
    <source>
        <dbReference type="EMBL" id="CUQ66512.1"/>
    </source>
</evidence>
<proteinExistence type="predicted"/>
<name>A0A0S4KT99_9BACT</name>
<reference evidence="2" key="1">
    <citation type="submission" date="2015-09" db="EMBL/GenBank/DDBJ databases">
        <authorList>
            <person name="Daims H."/>
        </authorList>
    </citation>
    <scope>NUCLEOTIDE SEQUENCE [LARGE SCALE GENOMIC DNA]</scope>
</reference>
<keyword evidence="2" id="KW-1185">Reference proteome</keyword>